<feature type="coiled-coil region" evidence="1">
    <location>
        <begin position="47"/>
        <end position="81"/>
    </location>
</feature>
<dbReference type="AlphaFoldDB" id="A0A3M6UQE7"/>
<name>A0A3M6UQE7_POCDA</name>
<keyword evidence="3" id="KW-1185">Reference proteome</keyword>
<reference evidence="2 3" key="1">
    <citation type="journal article" date="2018" name="Sci. Rep.">
        <title>Comparative analysis of the Pocillopora damicornis genome highlights role of immune system in coral evolution.</title>
        <authorList>
            <person name="Cunning R."/>
            <person name="Bay R.A."/>
            <person name="Gillette P."/>
            <person name="Baker A.C."/>
            <person name="Traylor-Knowles N."/>
        </authorList>
    </citation>
    <scope>NUCLEOTIDE SEQUENCE [LARGE SCALE GENOMIC DNA]</scope>
    <source>
        <strain evidence="2">RSMAS</strain>
        <tissue evidence="2">Whole animal</tissue>
    </source>
</reference>
<organism evidence="2 3">
    <name type="scientific">Pocillopora damicornis</name>
    <name type="common">Cauliflower coral</name>
    <name type="synonym">Millepora damicornis</name>
    <dbReference type="NCBI Taxonomy" id="46731"/>
    <lineage>
        <taxon>Eukaryota</taxon>
        <taxon>Metazoa</taxon>
        <taxon>Cnidaria</taxon>
        <taxon>Anthozoa</taxon>
        <taxon>Hexacorallia</taxon>
        <taxon>Scleractinia</taxon>
        <taxon>Astrocoeniina</taxon>
        <taxon>Pocilloporidae</taxon>
        <taxon>Pocillopora</taxon>
    </lineage>
</organism>
<gene>
    <name evidence="2" type="ORF">pdam_00009544</name>
</gene>
<dbReference type="Proteomes" id="UP000275408">
    <property type="component" value="Unassembled WGS sequence"/>
</dbReference>
<accession>A0A3M6UQE7</accession>
<evidence type="ECO:0000313" key="3">
    <source>
        <dbReference type="Proteomes" id="UP000275408"/>
    </source>
</evidence>
<keyword evidence="1" id="KW-0175">Coiled coil</keyword>
<protein>
    <submittedName>
        <fullName evidence="2">Uncharacterized protein</fullName>
    </submittedName>
</protein>
<comment type="caution">
    <text evidence="2">The sequence shown here is derived from an EMBL/GenBank/DDBJ whole genome shotgun (WGS) entry which is preliminary data.</text>
</comment>
<dbReference type="EMBL" id="RCHS01000997">
    <property type="protein sequence ID" value="RMX55839.1"/>
    <property type="molecule type" value="Genomic_DNA"/>
</dbReference>
<proteinExistence type="predicted"/>
<sequence length="243" mass="27246">MQVWDVSKSEERIVQADPNNFHIFANSYNPFNLIHSGPHMFTLLFYLLSTEQEINKQKRRNGELNGQLNEERQAREELEFKAHSREASNARSCDSVAEVQSLKIHWDTPSPKTAVAISRSNVSGRTLKDTSASWSREDSLRKDDSNRVLSLASLVYSGLSSNSRRLLLDSINSSRAAVHWAKSSESNLHSNHMARGTCPHMCTIFIASEELACGSNFFTKALEDNSSSSPILVDLCPCRDISK</sequence>
<evidence type="ECO:0000256" key="1">
    <source>
        <dbReference type="SAM" id="Coils"/>
    </source>
</evidence>
<evidence type="ECO:0000313" key="2">
    <source>
        <dbReference type="EMBL" id="RMX55839.1"/>
    </source>
</evidence>